<dbReference type="Gene3D" id="3.40.50.300">
    <property type="entry name" value="P-loop containing nucleotide triphosphate hydrolases"/>
    <property type="match status" value="2"/>
</dbReference>
<accession>A0ABN1L547</accession>
<protein>
    <submittedName>
        <fullName evidence="2">ATP-dependent RecD-like DNA helicase</fullName>
    </submittedName>
</protein>
<organism evidence="2 3">
    <name type="scientific">Colwellia asteriadis</name>
    <dbReference type="NCBI Taxonomy" id="517723"/>
    <lineage>
        <taxon>Bacteria</taxon>
        <taxon>Pseudomonadati</taxon>
        <taxon>Pseudomonadota</taxon>
        <taxon>Gammaproteobacteria</taxon>
        <taxon>Alteromonadales</taxon>
        <taxon>Colwelliaceae</taxon>
        <taxon>Colwellia</taxon>
    </lineage>
</organism>
<dbReference type="SUPFAM" id="SSF52540">
    <property type="entry name" value="P-loop containing nucleoside triphosphate hydrolases"/>
    <property type="match status" value="2"/>
</dbReference>
<reference evidence="2 3" key="1">
    <citation type="journal article" date="2019" name="Int. J. Syst. Evol. Microbiol.">
        <title>The Global Catalogue of Microorganisms (GCM) 10K type strain sequencing project: providing services to taxonomists for standard genome sequencing and annotation.</title>
        <authorList>
            <consortium name="The Broad Institute Genomics Platform"/>
            <consortium name="The Broad Institute Genome Sequencing Center for Infectious Disease"/>
            <person name="Wu L."/>
            <person name="Ma J."/>
        </authorList>
    </citation>
    <scope>NUCLEOTIDE SEQUENCE [LARGE SCALE GENOMIC DNA]</scope>
    <source>
        <strain evidence="2 3">JCM 15608</strain>
    </source>
</reference>
<sequence>MKLANIKFNEEAITLVGVVTHIIHSTRDNRGISAIFQLMVKKSKIVVVAEFGSINSFPIVGEIWHVTGEYKTDLTYGSQFKVEKSVKSLPDKDTPLNVLADYLVFNSIFTGITRHWAKKLIRTFDSNLYNVLENSSVKSLTDNKKLKIPKTLAFNLLDSWRKISSESELNEYFIAHHFPIELVEATRQLLGTEASKLLDKNPYLIYPIMSVKALQRTWKELDSIIRSLYKISKNDPRRAVSFIESKLYSAQNDHGHMALPIDIIEAALKEAKINFDLTSLNEESAEFKTLCLNKSNKTVQILGHQAIEKSINVLLQKRIKTSEHNSTIDMFDVIPTYNTLESLGIHFNHLQKKALEIAFTHMISVIDGASFSGKRVIIQSLVDVLLRDGGNVWLISSSSNDEVTALSRLEGESIYRFISKAPKRNKIGALSDSLIIIENAHSIDTLTFYKLLKKLPLTARLCLVGDHRKLPPLGPGNVFSQLLAGESDAITRLEKCYNFRTNNKLFDLSSSFLSGTISKELNRTPTADLSVLQDICIYESQEKSHEMISNITANIWFEYKSNFDINAQIICTSNLLCELINKQIQLARLNRKKAAKVVVGNRMFFVGDPIIFSKQNTFLGVSSGALSTIHEVFDKSKIVHGRECLLSIVVDEQVIEISKEELECISLSYAITAHKVQNHHYENTMIVLDNFYLISKAWLYTVINATDENLLFIGNRNALSVKMNTSEFSLQRHFGIPITLAGEYD</sequence>
<dbReference type="Pfam" id="PF13604">
    <property type="entry name" value="AAA_30"/>
    <property type="match status" value="1"/>
</dbReference>
<gene>
    <name evidence="2" type="ORF">GCM10009111_11000</name>
</gene>
<evidence type="ECO:0000259" key="1">
    <source>
        <dbReference type="Pfam" id="PF23139"/>
    </source>
</evidence>
<evidence type="ECO:0000313" key="3">
    <source>
        <dbReference type="Proteomes" id="UP001500021"/>
    </source>
</evidence>
<dbReference type="InterPro" id="IPR027417">
    <property type="entry name" value="P-loop_NTPase"/>
</dbReference>
<dbReference type="RefSeq" id="WP_343815949.1">
    <property type="nucleotide sequence ID" value="NZ_BAAAFA010000003.1"/>
</dbReference>
<keyword evidence="3" id="KW-1185">Reference proteome</keyword>
<dbReference type="Gene3D" id="2.30.30.940">
    <property type="match status" value="1"/>
</dbReference>
<feature type="domain" description="ATP-dependent RecD2 DNA helicase OB-fold" evidence="1">
    <location>
        <begin position="14"/>
        <end position="90"/>
    </location>
</feature>
<dbReference type="Pfam" id="PF23139">
    <property type="entry name" value="OB_YrrC"/>
    <property type="match status" value="1"/>
</dbReference>
<dbReference type="Proteomes" id="UP001500021">
    <property type="component" value="Unassembled WGS sequence"/>
</dbReference>
<comment type="caution">
    <text evidence="2">The sequence shown here is derived from an EMBL/GenBank/DDBJ whole genome shotgun (WGS) entry which is preliminary data.</text>
</comment>
<evidence type="ECO:0000313" key="2">
    <source>
        <dbReference type="EMBL" id="GAA0814305.1"/>
    </source>
</evidence>
<proteinExistence type="predicted"/>
<dbReference type="EMBL" id="BAAAFA010000003">
    <property type="protein sequence ID" value="GAA0814305.1"/>
    <property type="molecule type" value="Genomic_DNA"/>
</dbReference>
<name>A0ABN1L547_9GAMM</name>
<dbReference type="InterPro" id="IPR055446">
    <property type="entry name" value="RecD2_N_OB"/>
</dbReference>